<name>A0A562KZ92_9BRAD</name>
<dbReference type="PANTHER" id="PTHR12526:SF637">
    <property type="entry name" value="GLYCOSYLTRANSFERASE EPSF-RELATED"/>
    <property type="match status" value="1"/>
</dbReference>
<dbReference type="PANTHER" id="PTHR12526">
    <property type="entry name" value="GLYCOSYLTRANSFERASE"/>
    <property type="match status" value="1"/>
</dbReference>
<evidence type="ECO:0000313" key="1">
    <source>
        <dbReference type="EMBL" id="TWI00687.1"/>
    </source>
</evidence>
<dbReference type="EMBL" id="VLKL01000014">
    <property type="protein sequence ID" value="TWI00687.1"/>
    <property type="molecule type" value="Genomic_DNA"/>
</dbReference>
<accession>A0A562KZ92</accession>
<keyword evidence="1" id="KW-0808">Transferase</keyword>
<dbReference type="Proteomes" id="UP000317176">
    <property type="component" value="Unassembled WGS sequence"/>
</dbReference>
<dbReference type="AlphaFoldDB" id="A0A562KZ92"/>
<gene>
    <name evidence="1" type="ORF">IQ17_04690</name>
</gene>
<dbReference type="SUPFAM" id="SSF53756">
    <property type="entry name" value="UDP-Glycosyltransferase/glycogen phosphorylase"/>
    <property type="match status" value="1"/>
</dbReference>
<dbReference type="Gene3D" id="3.40.50.2000">
    <property type="entry name" value="Glycogen Phosphorylase B"/>
    <property type="match status" value="2"/>
</dbReference>
<dbReference type="Pfam" id="PF13692">
    <property type="entry name" value="Glyco_trans_1_4"/>
    <property type="match status" value="1"/>
</dbReference>
<dbReference type="CDD" id="cd03801">
    <property type="entry name" value="GT4_PimA-like"/>
    <property type="match status" value="1"/>
</dbReference>
<protein>
    <submittedName>
        <fullName evidence="1">Glycosyltransferase involved in cell wall biosynthesis</fullName>
    </submittedName>
</protein>
<sequence>MIVKPMDSPKAGQDVRPGVLAEEPACAHRRQDRAFERAVAKSISLGVLMPLPLNGMGVGYTCSSLAKGMASENFDVTIVTPRAQLALPPVQLVEVLPDWARYVPYRLVRRWVGRTIERVFLSCIDQFESGRPAAYLWPDASLETIQHLKRRGVAVFREQFNCHTGTAKRILDHAYERLGVAPAHGITSAKVDRETQVLEAVDHVFCPSPLVEASLLENGVPRSKFLNASYGWEPARLVGKPPLLEPSAGVTVVFVGAICVRKGAHLLLDYWAQSGVKGRLVLAGEMEPTIREKCASLLARDDVIVFDYLKDVGALYRSADLFMFPSLEEGSPLVMYEACGAGLPVVTTEMGAGRFVRDGHEGFVLDPYDAARWVEAIRLLAGDLKLRRTMSEAAAGRAERFIWADVASQRRQQIKECLGHGL</sequence>
<comment type="caution">
    <text evidence="1">The sequence shown here is derived from an EMBL/GenBank/DDBJ whole genome shotgun (WGS) entry which is preliminary data.</text>
</comment>
<evidence type="ECO:0000313" key="2">
    <source>
        <dbReference type="Proteomes" id="UP000317176"/>
    </source>
</evidence>
<organism evidence="1 2">
    <name type="scientific">Bradyrhizobium daqingense</name>
    <dbReference type="NCBI Taxonomy" id="993502"/>
    <lineage>
        <taxon>Bacteria</taxon>
        <taxon>Pseudomonadati</taxon>
        <taxon>Pseudomonadota</taxon>
        <taxon>Alphaproteobacteria</taxon>
        <taxon>Hyphomicrobiales</taxon>
        <taxon>Nitrobacteraceae</taxon>
        <taxon>Bradyrhizobium</taxon>
    </lineage>
</organism>
<proteinExistence type="predicted"/>
<keyword evidence="2" id="KW-1185">Reference proteome</keyword>
<dbReference type="GO" id="GO:0016740">
    <property type="term" value="F:transferase activity"/>
    <property type="evidence" value="ECO:0007669"/>
    <property type="project" value="UniProtKB-KW"/>
</dbReference>
<reference evidence="1 2" key="1">
    <citation type="journal article" date="2015" name="Stand. Genomic Sci.">
        <title>Genomic Encyclopedia of Bacterial and Archaeal Type Strains, Phase III: the genomes of soil and plant-associated and newly described type strains.</title>
        <authorList>
            <person name="Whitman W.B."/>
            <person name="Woyke T."/>
            <person name="Klenk H.P."/>
            <person name="Zhou Y."/>
            <person name="Lilburn T.G."/>
            <person name="Beck B.J."/>
            <person name="De Vos P."/>
            <person name="Vandamme P."/>
            <person name="Eisen J.A."/>
            <person name="Garrity G."/>
            <person name="Hugenholtz P."/>
            <person name="Kyrpides N.C."/>
        </authorList>
    </citation>
    <scope>NUCLEOTIDE SEQUENCE [LARGE SCALE GENOMIC DNA]</scope>
    <source>
        <strain evidence="1 2">CGMCC 1.10947</strain>
    </source>
</reference>